<dbReference type="InterPro" id="IPR044492">
    <property type="entry name" value="P_typ_ATPase_HD_dom"/>
</dbReference>
<keyword evidence="5" id="KW-0547">Nucleotide-binding</keyword>
<evidence type="ECO:0000256" key="1">
    <source>
        <dbReference type="ARBA" id="ARBA00004651"/>
    </source>
</evidence>
<dbReference type="InterPro" id="IPR008250">
    <property type="entry name" value="ATPase_P-typ_transduc_dom_A_sf"/>
</dbReference>
<dbReference type="GO" id="GO:0005886">
    <property type="term" value="C:plasma membrane"/>
    <property type="evidence" value="ECO:0007669"/>
    <property type="project" value="UniProtKB-SubCell"/>
</dbReference>
<comment type="catalytic activity">
    <reaction evidence="10">
        <text>ATP + H2O = ADP + phosphate + H(+)</text>
        <dbReference type="Rhea" id="RHEA:13065"/>
        <dbReference type="ChEBI" id="CHEBI:15377"/>
        <dbReference type="ChEBI" id="CHEBI:15378"/>
        <dbReference type="ChEBI" id="CHEBI:30616"/>
        <dbReference type="ChEBI" id="CHEBI:43474"/>
        <dbReference type="ChEBI" id="CHEBI:456216"/>
    </reaction>
</comment>
<evidence type="ECO:0000256" key="4">
    <source>
        <dbReference type="ARBA" id="ARBA00022692"/>
    </source>
</evidence>
<dbReference type="PRINTS" id="PR00119">
    <property type="entry name" value="CATATPASE"/>
</dbReference>
<dbReference type="SUPFAM" id="SSF81660">
    <property type="entry name" value="Metal cation-transporting ATPase, ATP-binding domain N"/>
    <property type="match status" value="1"/>
</dbReference>
<dbReference type="SFLD" id="SFLDF00027">
    <property type="entry name" value="p-type_atpase"/>
    <property type="match status" value="1"/>
</dbReference>
<dbReference type="InterPro" id="IPR023299">
    <property type="entry name" value="ATPase_P-typ_cyto_dom_N"/>
</dbReference>
<dbReference type="GO" id="GO:0005391">
    <property type="term" value="F:P-type sodium:potassium-exchanging transporter activity"/>
    <property type="evidence" value="ECO:0007669"/>
    <property type="project" value="TreeGrafter"/>
</dbReference>
<dbReference type="InterPro" id="IPR004014">
    <property type="entry name" value="ATPase_P-typ_cation-transptr_N"/>
</dbReference>
<comment type="similarity">
    <text evidence="2">Belongs to the cation transport ATPase (P-type) (TC 3.A.3) family. Type IIA subfamily.</text>
</comment>
<dbReference type="Pfam" id="PF00690">
    <property type="entry name" value="Cation_ATPase_N"/>
    <property type="match status" value="1"/>
</dbReference>
<dbReference type="Pfam" id="PF13246">
    <property type="entry name" value="Cation_ATPase"/>
    <property type="match status" value="1"/>
</dbReference>
<gene>
    <name evidence="14" type="ORF">RMCT_2939</name>
</gene>
<dbReference type="OrthoDB" id="9814270at2"/>
<dbReference type="FunFam" id="3.40.50.1000:FF:000028">
    <property type="entry name" value="Calcium-transporting P-type ATPase, putative"/>
    <property type="match status" value="1"/>
</dbReference>
<dbReference type="GO" id="GO:0005524">
    <property type="term" value="F:ATP binding"/>
    <property type="evidence" value="ECO:0007669"/>
    <property type="project" value="UniProtKB-KW"/>
</dbReference>
<dbReference type="InterPro" id="IPR050510">
    <property type="entry name" value="Cation_transp_ATPase_P-type"/>
</dbReference>
<dbReference type="SUPFAM" id="SSF81665">
    <property type="entry name" value="Calcium ATPase, transmembrane domain M"/>
    <property type="match status" value="1"/>
</dbReference>
<comment type="subcellular location">
    <subcellularLocation>
        <location evidence="1">Cell membrane</location>
        <topology evidence="1">Multi-pass membrane protein</topology>
    </subcellularLocation>
</comment>
<dbReference type="PROSITE" id="PS00154">
    <property type="entry name" value="ATPASE_E1_E2"/>
    <property type="match status" value="1"/>
</dbReference>
<sequence length="969" mass="102503">MSVGFGRFSHSVDEVAAPVVAAPDPTPDPALRDAADIARELGVDPAVGLSTAEAARRLRVDGPNELRAKPPLPGWRRFLAQFQDPLVYLLLVAVAISLLAWAAEGARGVPIDAVVISVVLMLNAVLGFVEEHRAENAVAALQSMTETRATVLRDGRLTTVPSHELVRGDILVLNEGDAVGADARVLSATALRVQEAALTGESEAVTKNAATLPRRVPLGDRRNMVFKGTAVVQGVGRAVVTGVGMRTEAGAIAELLEATEEEPSPLQKEITWVSKLLGVTVIAIAVAVMVLTAAVNDVDTVDEFVTVLLLGVALAVAAVPEGLPAILSVVLAIGVQRMTRRNAVVKKLHSVETLGSASVIATDKTGTLTKNEMTIQRIRTASGEVELTGVGYRPDGTALLDGKALTDPRLAREVSLVIAGGSIANNAQLHRRDDTWEIQGDPTEAAFLVAAHKLADATELARAFRRRAEIPFTSERKMMSVLGRAEDEPPTLVTKGAPDVLLRRCAALQLGDDIVPLDDERRARALADVDELSAQGFRTLAVAYRRIGEPDLPDDPDGPGIGDEASGISDEVEDDLVYVGVVGIIDPPRDEVPDAVAMARRAGIRVLMITGDHPRTAVRIAEDLGLIDAGAEPGAGRAAITGAELDDLSNRELLEVTARTSVYARVAPQHKLRIVDALQLQGHVVAMTGDGVNDAPALKSADIGVAMGITGTEVTKEAATMILGDDNFATIVAAVRQGRIIFDNIKKFLRYLLSSNMGEVFTVFFGVLLAGYIGLTAGAGETIVVPLLATQILWINLITDSTPALAMGVDPEVDDVMARGPRRPGDRIIDGHMWAGIMSIGLVMAAVTLLTMDIFLPGGLVEGSDSLDVARTAGFTTLVFAQLFNSFNSRSETSSAFRRPFSNPWLWAAVALGAALQVAVVHVPLLQVAFGTAPLDLAHWAVAIAMASVVLWFDEIRKVVLRAFGVDGA</sequence>
<keyword evidence="9 12" id="KW-0472">Membrane</keyword>
<dbReference type="Pfam" id="PF00689">
    <property type="entry name" value="Cation_ATPase_C"/>
    <property type="match status" value="1"/>
</dbReference>
<feature type="transmembrane region" description="Helical" evidence="12">
    <location>
        <begin position="868"/>
        <end position="884"/>
    </location>
</feature>
<dbReference type="PANTHER" id="PTHR43294:SF20">
    <property type="entry name" value="P-TYPE ATPASE"/>
    <property type="match status" value="1"/>
</dbReference>
<reference evidence="15" key="2">
    <citation type="submission" date="2016-02" db="EMBL/GenBank/DDBJ databases">
        <title>Draft genome sequence of five rapidly growing Mycobacterium species.</title>
        <authorList>
            <person name="Katahira K."/>
            <person name="Gotou Y."/>
            <person name="Iida K."/>
            <person name="Ogura Y."/>
            <person name="Hayashi T."/>
        </authorList>
    </citation>
    <scope>NUCLEOTIDE SEQUENCE [LARGE SCALE GENOMIC DNA]</scope>
    <source>
        <strain evidence="15">JCM6362</strain>
    </source>
</reference>
<dbReference type="SMART" id="SM00831">
    <property type="entry name" value="Cation_ATPase_N"/>
    <property type="match status" value="1"/>
</dbReference>
<dbReference type="InterPro" id="IPR036412">
    <property type="entry name" value="HAD-like_sf"/>
</dbReference>
<proteinExistence type="inferred from homology"/>
<feature type="transmembrane region" description="Helical" evidence="12">
    <location>
        <begin position="276"/>
        <end position="295"/>
    </location>
</feature>
<dbReference type="GO" id="GO:1990573">
    <property type="term" value="P:potassium ion import across plasma membrane"/>
    <property type="evidence" value="ECO:0007669"/>
    <property type="project" value="TreeGrafter"/>
</dbReference>
<accession>A0A117IMX8</accession>
<dbReference type="Pfam" id="PF00122">
    <property type="entry name" value="E1-E2_ATPase"/>
    <property type="match status" value="1"/>
</dbReference>
<dbReference type="SFLD" id="SFLDS00003">
    <property type="entry name" value="Haloacid_Dehalogenase"/>
    <property type="match status" value="1"/>
</dbReference>
<keyword evidence="3" id="KW-1003">Cell membrane</keyword>
<protein>
    <submittedName>
        <fullName evidence="14">P-type HAD superfamily ATPase</fullName>
    </submittedName>
</protein>
<evidence type="ECO:0000256" key="7">
    <source>
        <dbReference type="ARBA" id="ARBA00022967"/>
    </source>
</evidence>
<dbReference type="InterPro" id="IPR001757">
    <property type="entry name" value="P_typ_ATPase"/>
</dbReference>
<name>A0A117IMX8_MYCTH</name>
<feature type="transmembrane region" description="Helical" evidence="12">
    <location>
        <begin position="86"/>
        <end position="103"/>
    </location>
</feature>
<reference evidence="14 15" key="1">
    <citation type="journal article" date="2016" name="Genome Announc.">
        <title>Draft Genome Sequences of Five Rapidly Growing Mycobacterium Species, M. thermoresistibile, M. fortuitum subsp. acetamidolyticum, M. canariasense, M. brisbanense, and M. novocastrense.</title>
        <authorList>
            <person name="Katahira K."/>
            <person name="Ogura Y."/>
            <person name="Gotoh Y."/>
            <person name="Hayashi T."/>
        </authorList>
    </citation>
    <scope>NUCLEOTIDE SEQUENCE [LARGE SCALE GENOMIC DNA]</scope>
    <source>
        <strain evidence="14 15">JCM6362</strain>
    </source>
</reference>
<dbReference type="Gene3D" id="2.70.150.10">
    <property type="entry name" value="Calcium-transporting ATPase, cytoplasmic transduction domain A"/>
    <property type="match status" value="1"/>
</dbReference>
<dbReference type="GO" id="GO:0030007">
    <property type="term" value="P:intracellular potassium ion homeostasis"/>
    <property type="evidence" value="ECO:0007669"/>
    <property type="project" value="TreeGrafter"/>
</dbReference>
<dbReference type="GO" id="GO:0036376">
    <property type="term" value="P:sodium ion export across plasma membrane"/>
    <property type="evidence" value="ECO:0007669"/>
    <property type="project" value="TreeGrafter"/>
</dbReference>
<feature type="transmembrane region" description="Helical" evidence="12">
    <location>
        <begin position="833"/>
        <end position="856"/>
    </location>
</feature>
<dbReference type="GO" id="GO:0016887">
    <property type="term" value="F:ATP hydrolysis activity"/>
    <property type="evidence" value="ECO:0007669"/>
    <property type="project" value="InterPro"/>
</dbReference>
<dbReference type="Proteomes" id="UP000069654">
    <property type="component" value="Unassembled WGS sequence"/>
</dbReference>
<feature type="transmembrane region" description="Helical" evidence="12">
    <location>
        <begin position="307"/>
        <end position="333"/>
    </location>
</feature>
<evidence type="ECO:0000256" key="6">
    <source>
        <dbReference type="ARBA" id="ARBA00022840"/>
    </source>
</evidence>
<feature type="transmembrane region" description="Helical" evidence="12">
    <location>
        <begin position="748"/>
        <end position="773"/>
    </location>
</feature>
<comment type="caution">
    <text evidence="14">The sequence shown here is derived from an EMBL/GenBank/DDBJ whole genome shotgun (WGS) entry which is preliminary data.</text>
</comment>
<evidence type="ECO:0000256" key="11">
    <source>
        <dbReference type="SAM" id="MobiDB-lite"/>
    </source>
</evidence>
<evidence type="ECO:0000256" key="2">
    <source>
        <dbReference type="ARBA" id="ARBA00005675"/>
    </source>
</evidence>
<evidence type="ECO:0000256" key="12">
    <source>
        <dbReference type="SAM" id="Phobius"/>
    </source>
</evidence>
<dbReference type="InterPro" id="IPR023298">
    <property type="entry name" value="ATPase_P-typ_TM_dom_sf"/>
</dbReference>
<dbReference type="InterPro" id="IPR059000">
    <property type="entry name" value="ATPase_P-type_domA"/>
</dbReference>
<evidence type="ECO:0000256" key="10">
    <source>
        <dbReference type="ARBA" id="ARBA00049360"/>
    </source>
</evidence>
<keyword evidence="6" id="KW-0067">ATP-binding</keyword>
<dbReference type="InterPro" id="IPR006068">
    <property type="entry name" value="ATPase_P-typ_cation-transptr_C"/>
</dbReference>
<dbReference type="InterPro" id="IPR023214">
    <property type="entry name" value="HAD_sf"/>
</dbReference>
<evidence type="ECO:0000313" key="14">
    <source>
        <dbReference type="EMBL" id="GAT15970.1"/>
    </source>
</evidence>
<dbReference type="Gene3D" id="3.40.50.1000">
    <property type="entry name" value="HAD superfamily/HAD-like"/>
    <property type="match status" value="1"/>
</dbReference>
<evidence type="ECO:0000313" key="15">
    <source>
        <dbReference type="Proteomes" id="UP000069654"/>
    </source>
</evidence>
<evidence type="ECO:0000259" key="13">
    <source>
        <dbReference type="SMART" id="SM00831"/>
    </source>
</evidence>
<dbReference type="Gene3D" id="3.40.1110.10">
    <property type="entry name" value="Calcium-transporting ATPase, cytoplasmic domain N"/>
    <property type="match status" value="1"/>
</dbReference>
<evidence type="ECO:0000256" key="3">
    <source>
        <dbReference type="ARBA" id="ARBA00022475"/>
    </source>
</evidence>
<dbReference type="NCBIfam" id="TIGR01494">
    <property type="entry name" value="ATPase_P-type"/>
    <property type="match status" value="2"/>
</dbReference>
<dbReference type="EMBL" id="BCTB01000027">
    <property type="protein sequence ID" value="GAT15970.1"/>
    <property type="molecule type" value="Genomic_DNA"/>
</dbReference>
<dbReference type="Gene3D" id="1.20.1110.10">
    <property type="entry name" value="Calcium-transporting ATPase, transmembrane domain"/>
    <property type="match status" value="1"/>
</dbReference>
<dbReference type="AlphaFoldDB" id="A0A117IMX8"/>
<evidence type="ECO:0000256" key="9">
    <source>
        <dbReference type="ARBA" id="ARBA00023136"/>
    </source>
</evidence>
<feature type="transmembrane region" description="Helical" evidence="12">
    <location>
        <begin position="937"/>
        <end position="953"/>
    </location>
</feature>
<feature type="transmembrane region" description="Helical" evidence="12">
    <location>
        <begin position="109"/>
        <end position="129"/>
    </location>
</feature>
<keyword evidence="7" id="KW-1278">Translocase</keyword>
<dbReference type="InterPro" id="IPR018303">
    <property type="entry name" value="ATPase_P-typ_P_site"/>
</dbReference>
<dbReference type="SUPFAM" id="SSF56784">
    <property type="entry name" value="HAD-like"/>
    <property type="match status" value="1"/>
</dbReference>
<dbReference type="GO" id="GO:1902600">
    <property type="term" value="P:proton transmembrane transport"/>
    <property type="evidence" value="ECO:0007669"/>
    <property type="project" value="TreeGrafter"/>
</dbReference>
<keyword evidence="4 12" id="KW-0812">Transmembrane</keyword>
<evidence type="ECO:0000256" key="8">
    <source>
        <dbReference type="ARBA" id="ARBA00022989"/>
    </source>
</evidence>
<feature type="region of interest" description="Disordered" evidence="11">
    <location>
        <begin position="548"/>
        <end position="567"/>
    </location>
</feature>
<keyword evidence="8 12" id="KW-1133">Transmembrane helix</keyword>
<feature type="transmembrane region" description="Helical" evidence="12">
    <location>
        <begin position="779"/>
        <end position="798"/>
    </location>
</feature>
<dbReference type="STRING" id="1797.RMCT_2939"/>
<evidence type="ECO:0000256" key="5">
    <source>
        <dbReference type="ARBA" id="ARBA00022741"/>
    </source>
</evidence>
<feature type="domain" description="Cation-transporting P-type ATPase N-terminal" evidence="13">
    <location>
        <begin position="28"/>
        <end position="102"/>
    </location>
</feature>
<dbReference type="SUPFAM" id="SSF81653">
    <property type="entry name" value="Calcium ATPase, transduction domain A"/>
    <property type="match status" value="1"/>
</dbReference>
<dbReference type="GO" id="GO:0006883">
    <property type="term" value="P:intracellular sodium ion homeostasis"/>
    <property type="evidence" value="ECO:0007669"/>
    <property type="project" value="TreeGrafter"/>
</dbReference>
<organism evidence="14 15">
    <name type="scientific">Mycolicibacterium thermoresistibile</name>
    <name type="common">Mycobacterium thermoresistibile</name>
    <dbReference type="NCBI Taxonomy" id="1797"/>
    <lineage>
        <taxon>Bacteria</taxon>
        <taxon>Bacillati</taxon>
        <taxon>Actinomycetota</taxon>
        <taxon>Actinomycetes</taxon>
        <taxon>Mycobacteriales</taxon>
        <taxon>Mycobacteriaceae</taxon>
        <taxon>Mycolicibacterium</taxon>
    </lineage>
</organism>
<feature type="transmembrane region" description="Helical" evidence="12">
    <location>
        <begin position="905"/>
        <end position="925"/>
    </location>
</feature>
<dbReference type="SFLD" id="SFLDG00002">
    <property type="entry name" value="C1.7:_P-type_atpase_like"/>
    <property type="match status" value="1"/>
</dbReference>
<dbReference type="PANTHER" id="PTHR43294">
    <property type="entry name" value="SODIUM/POTASSIUM-TRANSPORTING ATPASE SUBUNIT ALPHA"/>
    <property type="match status" value="1"/>
</dbReference>